<dbReference type="InterPro" id="IPR002181">
    <property type="entry name" value="Fibrinogen_a/b/g_C_dom"/>
</dbReference>
<dbReference type="AlphaFoldDB" id="A0AAD1RU54"/>
<dbReference type="InterPro" id="IPR014716">
    <property type="entry name" value="Fibrinogen_a/b/g_C_1"/>
</dbReference>
<keyword evidence="1" id="KW-1015">Disulfide bond</keyword>
<dbReference type="Pfam" id="PF00147">
    <property type="entry name" value="Fibrinogen_C"/>
    <property type="match status" value="3"/>
</dbReference>
<evidence type="ECO:0000313" key="4">
    <source>
        <dbReference type="Proteomes" id="UP001295444"/>
    </source>
</evidence>
<protein>
    <recommendedName>
        <fullName evidence="2">Fibrinogen C-terminal domain-containing protein</fullName>
    </recommendedName>
</protein>
<name>A0AAD1RU54_PELCU</name>
<feature type="domain" description="Fibrinogen C-terminal" evidence="2">
    <location>
        <begin position="315"/>
        <end position="555"/>
    </location>
</feature>
<organism evidence="3 4">
    <name type="scientific">Pelobates cultripes</name>
    <name type="common">Western spadefoot toad</name>
    <dbReference type="NCBI Taxonomy" id="61616"/>
    <lineage>
        <taxon>Eukaryota</taxon>
        <taxon>Metazoa</taxon>
        <taxon>Chordata</taxon>
        <taxon>Craniata</taxon>
        <taxon>Vertebrata</taxon>
        <taxon>Euteleostomi</taxon>
        <taxon>Amphibia</taxon>
        <taxon>Batrachia</taxon>
        <taxon>Anura</taxon>
        <taxon>Pelobatoidea</taxon>
        <taxon>Pelobatidae</taxon>
        <taxon>Pelobates</taxon>
    </lineage>
</organism>
<dbReference type="SMART" id="SM00186">
    <property type="entry name" value="FBG"/>
    <property type="match status" value="3"/>
</dbReference>
<feature type="domain" description="Fibrinogen C-terminal" evidence="2">
    <location>
        <begin position="586"/>
        <end position="825"/>
    </location>
</feature>
<dbReference type="InterPro" id="IPR020837">
    <property type="entry name" value="Fibrinogen_CS"/>
</dbReference>
<dbReference type="PROSITE" id="PS00514">
    <property type="entry name" value="FIBRINOGEN_C_1"/>
    <property type="match status" value="3"/>
</dbReference>
<dbReference type="Gene3D" id="3.90.215.10">
    <property type="entry name" value="Gamma Fibrinogen, chain A, domain 1"/>
    <property type="match status" value="3"/>
</dbReference>
<dbReference type="SUPFAM" id="SSF56496">
    <property type="entry name" value="Fibrinogen C-terminal domain-like"/>
    <property type="match status" value="3"/>
</dbReference>
<dbReference type="PANTHER" id="PTHR19143">
    <property type="entry name" value="FIBRINOGEN/TENASCIN/ANGIOPOEITIN"/>
    <property type="match status" value="1"/>
</dbReference>
<dbReference type="EMBL" id="OW240914">
    <property type="protein sequence ID" value="CAH2278202.1"/>
    <property type="molecule type" value="Genomic_DNA"/>
</dbReference>
<proteinExistence type="predicted"/>
<sequence>MALGFSHLHDTSPTGLTSFNAIDISESRHHQTDGHIDLDIQNFKRKLREHIPPVTDDPVISGYDCSDIWLRNQSSVSGVYRIKPIGAANSFETFCEMKEDGGLTVIQSHNGNDQLPFDTDWDDYKEGFGTLTGEHWLGLEKMYLLTHQCSRAADLLITLGDFDKSEASALYSPFTIGSEDMQYRISLGNYSGNAGDAFRARLNVKDVKSNQDGSSFSTWDRDNDNCNPCIMGDIIFRSCARDYSSGWWFNGCGLANLNGRWRPAKNSIGWLSSVSWETYRSNKSLKFSAWYRYINDIISLWQDDETSFHNWPVTDDPVYSGYDCSDIWLRNQSSVSGVYRIKPIGAKNLFEAFCKMKEDGGLTLIQSHNGNDQLPFNTYWDDYKEGFGTLTGEHWLGLEKMYLLTHQGSRAADLLISLGDFDKSEAFALYSPFTIGSEDVQYRISLGNYSGNAGDAFRARLDVNDVRSNQDGSSFSTRDRDNDNCNPCVMDDIAIRSCARDYSSGWWFNGCGLANLNGRWRPAQNSIGWHSSVSWETWRENESLMFSKMYMKMPSFNLFEYFILFGLYFNCFRDVNGYSEVKPVTDDLIYSGYDCSDIWVRNQRSVSGVYRIRPIGATDYFEAFCEMKKDGGLTLIQSHNGNDELSFDTDWIDYKEGFGTLTGEHWLGLENMYLLTHQGSRAADLLISLGDFDKSKAFALYSPFTIGSEDMQYRISLGNYSGNAGDAFRQRFNEDDETSNQDGSSFSTWDRDNDNCNPCFMGDIAFNSCPRVYGSGWWFNGCGLANLNGDWHPAWSSIARLSSVSWETYRSNKSLKFSKMYIKNY</sequence>
<reference evidence="3" key="1">
    <citation type="submission" date="2022-03" db="EMBL/GenBank/DDBJ databases">
        <authorList>
            <person name="Alioto T."/>
            <person name="Alioto T."/>
            <person name="Gomez Garrido J."/>
        </authorList>
    </citation>
    <scope>NUCLEOTIDE SEQUENCE</scope>
</reference>
<gene>
    <name evidence="3" type="ORF">PECUL_23A018798</name>
</gene>
<dbReference type="InterPro" id="IPR050373">
    <property type="entry name" value="Fibrinogen_C-term_domain"/>
</dbReference>
<dbReference type="PROSITE" id="PS51406">
    <property type="entry name" value="FIBRINOGEN_C_2"/>
    <property type="match status" value="3"/>
</dbReference>
<dbReference type="GO" id="GO:0005615">
    <property type="term" value="C:extracellular space"/>
    <property type="evidence" value="ECO:0007669"/>
    <property type="project" value="TreeGrafter"/>
</dbReference>
<evidence type="ECO:0000259" key="2">
    <source>
        <dbReference type="PROSITE" id="PS51406"/>
    </source>
</evidence>
<dbReference type="Gene3D" id="4.10.530.10">
    <property type="entry name" value="Gamma-fibrinogen Carboxyl Terminal Fragment, domain 2"/>
    <property type="match status" value="1"/>
</dbReference>
<dbReference type="CDD" id="cd00087">
    <property type="entry name" value="FReD"/>
    <property type="match status" value="3"/>
</dbReference>
<dbReference type="PANTHER" id="PTHR19143:SF185">
    <property type="entry name" value="ANGIOPOIETIN-RELATED PROTEIN 5"/>
    <property type="match status" value="1"/>
</dbReference>
<dbReference type="Proteomes" id="UP001295444">
    <property type="component" value="Chromosome 03"/>
</dbReference>
<evidence type="ECO:0000256" key="1">
    <source>
        <dbReference type="ARBA" id="ARBA00023157"/>
    </source>
</evidence>
<dbReference type="InterPro" id="IPR036056">
    <property type="entry name" value="Fibrinogen-like_C"/>
</dbReference>
<evidence type="ECO:0000313" key="3">
    <source>
        <dbReference type="EMBL" id="CAH2278202.1"/>
    </source>
</evidence>
<feature type="domain" description="Fibrinogen C-terminal" evidence="2">
    <location>
        <begin position="56"/>
        <end position="296"/>
    </location>
</feature>
<keyword evidence="4" id="KW-1185">Reference proteome</keyword>
<accession>A0AAD1RU54</accession>